<dbReference type="CDD" id="cd09272">
    <property type="entry name" value="RNase_HI_RT_Ty1"/>
    <property type="match status" value="1"/>
</dbReference>
<evidence type="ECO:0000313" key="2">
    <source>
        <dbReference type="Proteomes" id="UP001497516"/>
    </source>
</evidence>
<dbReference type="PANTHER" id="PTHR11439">
    <property type="entry name" value="GAG-POL-RELATED RETROTRANSPOSON"/>
    <property type="match status" value="1"/>
</dbReference>
<accession>A0AAV2GL02</accession>
<dbReference type="Proteomes" id="UP001497516">
    <property type="component" value="Chromosome 9"/>
</dbReference>
<organism evidence="1 2">
    <name type="scientific">Linum trigynum</name>
    <dbReference type="NCBI Taxonomy" id="586398"/>
    <lineage>
        <taxon>Eukaryota</taxon>
        <taxon>Viridiplantae</taxon>
        <taxon>Streptophyta</taxon>
        <taxon>Embryophyta</taxon>
        <taxon>Tracheophyta</taxon>
        <taxon>Spermatophyta</taxon>
        <taxon>Magnoliopsida</taxon>
        <taxon>eudicotyledons</taxon>
        <taxon>Gunneridae</taxon>
        <taxon>Pentapetalae</taxon>
        <taxon>rosids</taxon>
        <taxon>fabids</taxon>
        <taxon>Malpighiales</taxon>
        <taxon>Linaceae</taxon>
        <taxon>Linum</taxon>
    </lineage>
</organism>
<sequence>MTVKEAPGKGLFVQSDGDLRLNAYCDADWGGYLQTRHFTTGYFVRLGDSPIFWRTKKLQVVARYSAETEYREMTVIVSEVIWLRWLLRELGVSTPSATPLP</sequence>
<keyword evidence="2" id="KW-1185">Reference proteome</keyword>
<evidence type="ECO:0008006" key="3">
    <source>
        <dbReference type="Google" id="ProtNLM"/>
    </source>
</evidence>
<reference evidence="1 2" key="1">
    <citation type="submission" date="2024-04" db="EMBL/GenBank/DDBJ databases">
        <authorList>
            <person name="Fracassetti M."/>
        </authorList>
    </citation>
    <scope>NUCLEOTIDE SEQUENCE [LARGE SCALE GENOMIC DNA]</scope>
</reference>
<proteinExistence type="predicted"/>
<dbReference type="EMBL" id="OZ034822">
    <property type="protein sequence ID" value="CAL1410050.1"/>
    <property type="molecule type" value="Genomic_DNA"/>
</dbReference>
<evidence type="ECO:0000313" key="1">
    <source>
        <dbReference type="EMBL" id="CAL1410050.1"/>
    </source>
</evidence>
<dbReference type="AlphaFoldDB" id="A0AAV2GL02"/>
<name>A0AAV2GL02_9ROSI</name>
<protein>
    <recommendedName>
        <fullName evidence="3">Mitochondrial protein</fullName>
    </recommendedName>
</protein>
<gene>
    <name evidence="1" type="ORF">LTRI10_LOCUS49499</name>
</gene>
<dbReference type="PANTHER" id="PTHR11439:SF470">
    <property type="entry name" value="CYSTEINE-RICH RLK (RECEPTOR-LIKE PROTEIN KINASE) 8"/>
    <property type="match status" value="1"/>
</dbReference>